<evidence type="ECO:0000313" key="2">
    <source>
        <dbReference type="Proteomes" id="UP001227268"/>
    </source>
</evidence>
<dbReference type="Proteomes" id="UP001227268">
    <property type="component" value="Unassembled WGS sequence"/>
</dbReference>
<accession>A0ACC2V350</accession>
<sequence>MAAPYSLKVERLEDQLLLGQAALREENDRLKDELDAVYSEMEGLRRHNTGQGQGHADQVRRDGIERELQIELATVLQQRKDVEKQLRDEMATILMHHGRLQIATDNLQHNHNDLTRQYDRARTEVEKSREIQAEWKQSYDALHTAFTASVRDLGILETDYSDLRTDVDTVRTEKRKLQGNVKALQEDNDKLETAVSRLQKGNAQEDGEKTALRDELKEAKGQLEQLRSEKNDVDEQVRSLVSQQERMEHEIASADSAKRNYSETVFDLHASQADLESDLRKARAANSKVELAIEKSRQETTKLRADNKQLKTQVSGPLKAAKELEWAKEKMQGELDEWKKKEERLREELETANKRNDKLKTELEQTAADNKALRADIASGSLYAKQLRGDLKAATKSSQDATQKHAQVYKQLDKMKLDLAEAKALWEKTQALLTASEEQAVAVDDKHEVTTRQILDELEKLRADKAAISKQLQQSESEMADALTALEKSREQAKWSQERVAVLEERIRKGEESNVQLQKYLATLKTDKITTVQQLQQARTRFETLQKETLPLRLESERLRNGQKKLESERNLLQHNLNSIKRERNEMQIEHNLLQNSLDSIKKERDELQGQVASASVPPSPSVAVAPPTPTPTGSGTYAALPAGEQQKELERLRAERERFKQYFDWVKPDREKLKVENDALRAEQEATRKALQQSESEKAALMAEIAKYLTAQEAKSPTQKHPLPSLQDKAALEAEYKAYRERTDTRLAELEDVAQLEMEKMMLEVEFEHYRTENEKLRLMGNDKSVRSASENTVVADEIRRYSEERKAKMEPKSQPFPVLTSEIHATVAGFLAGINAYGSLANLNLANHNIYHATLPALYETLVLDDDTRDYARYGAIVEGDHPVALPPGWTHTKQLFISLRHQEGIKSLIPPTPVEAGTEPQPFLVTAFPQLRFHMTWLMHKVDPGEGSKRECALILHAPVEAHVLHDVLTTLPLRYWPMEGGHALNMGLISGITTIRCRPDARIRNGRMVEAAQRYCNRTGLSLRVDFDNTDPSVRETLQEIMLLLRRPQSGTFKVGVTDAQMSLYCFEVSSQVARDLFQAIYRIIPYAIRDLNVDIIMSKTRDLTYMRIEDTFNAAVQTFEEICRQIVPPLRDASRQPDRTPNLHLSANTDDGHRVEGRIDSRADGRTFIANLRATDARGYQVHRSKKYPAILPRR</sequence>
<evidence type="ECO:0000313" key="1">
    <source>
        <dbReference type="EMBL" id="KAJ9093523.1"/>
    </source>
</evidence>
<organism evidence="1 2">
    <name type="scientific">Naganishia friedmannii</name>
    <dbReference type="NCBI Taxonomy" id="89922"/>
    <lineage>
        <taxon>Eukaryota</taxon>
        <taxon>Fungi</taxon>
        <taxon>Dikarya</taxon>
        <taxon>Basidiomycota</taxon>
        <taxon>Agaricomycotina</taxon>
        <taxon>Tremellomycetes</taxon>
        <taxon>Filobasidiales</taxon>
        <taxon>Filobasidiaceae</taxon>
        <taxon>Naganishia</taxon>
    </lineage>
</organism>
<reference evidence="1" key="1">
    <citation type="submission" date="2023-04" db="EMBL/GenBank/DDBJ databases">
        <title>Draft Genome sequencing of Naganishia species isolated from polar environments using Oxford Nanopore Technology.</title>
        <authorList>
            <person name="Leo P."/>
            <person name="Venkateswaran K."/>
        </authorList>
    </citation>
    <scope>NUCLEOTIDE SEQUENCE</scope>
    <source>
        <strain evidence="1">MNA-CCFEE 5423</strain>
    </source>
</reference>
<comment type="caution">
    <text evidence="1">The sequence shown here is derived from an EMBL/GenBank/DDBJ whole genome shotgun (WGS) entry which is preliminary data.</text>
</comment>
<name>A0ACC2V350_9TREE</name>
<protein>
    <submittedName>
        <fullName evidence="1">Uncharacterized protein</fullName>
    </submittedName>
</protein>
<dbReference type="EMBL" id="JASBWT010000030">
    <property type="protein sequence ID" value="KAJ9093523.1"/>
    <property type="molecule type" value="Genomic_DNA"/>
</dbReference>
<gene>
    <name evidence="1" type="ORF">QFC21_006356</name>
</gene>
<keyword evidence="2" id="KW-1185">Reference proteome</keyword>
<proteinExistence type="predicted"/>